<reference evidence="2 3" key="1">
    <citation type="submission" date="2011-04" db="EMBL/GenBank/DDBJ databases">
        <authorList>
            <person name="Harkins D.M."/>
            <person name="Madupu R."/>
            <person name="Durkin A.S."/>
            <person name="Torralba M."/>
            <person name="Methe B."/>
            <person name="Sutton G.G."/>
            <person name="Nelson K.E."/>
        </authorList>
    </citation>
    <scope>NUCLEOTIDE SEQUENCE [LARGE SCALE GENOMIC DNA]</scope>
    <source>
        <strain evidence="2 3">UPII 199-6</strain>
    </source>
</reference>
<organism evidence="2 3">
    <name type="scientific">Megasphaera lornae</name>
    <dbReference type="NCBI Taxonomy" id="1000568"/>
    <lineage>
        <taxon>Bacteria</taxon>
        <taxon>Bacillati</taxon>
        <taxon>Bacillota</taxon>
        <taxon>Negativicutes</taxon>
        <taxon>Veillonellales</taxon>
        <taxon>Veillonellaceae</taxon>
        <taxon>Megasphaera</taxon>
    </lineage>
</organism>
<dbReference type="RefSeq" id="WP_007390537.1">
    <property type="nucleotide sequence ID" value="NZ_AFIJ01000007.1"/>
</dbReference>
<evidence type="ECO:0000256" key="1">
    <source>
        <dbReference type="SAM" id="SignalP"/>
    </source>
</evidence>
<dbReference type="Proteomes" id="UP000004018">
    <property type="component" value="Unassembled WGS sequence"/>
</dbReference>
<gene>
    <name evidence="2" type="ORF">HMPREF1039_0248</name>
</gene>
<keyword evidence="3" id="KW-1185">Reference proteome</keyword>
<sequence length="179" mass="20044">MKWQSFICAVAAAVCTVGSAGAFDYKVSIDEVAEHPLTAYETLYLGMPQKDFSLNFSVLPDWVMQRLSAQESRAERRVTRNGVTIVEGVRVQAADGSTQGRVLAFENYFKTNDKKTAKTTYTRLVSTLYANMDGYPVKQTDSTVTWVAGEVTVTISRTKDESGLYTVILRRYNNKELKQ</sequence>
<feature type="chain" id="PRO_5046177692" evidence="1">
    <location>
        <begin position="23"/>
        <end position="179"/>
    </location>
</feature>
<evidence type="ECO:0000313" key="2">
    <source>
        <dbReference type="EMBL" id="EGL42076.1"/>
    </source>
</evidence>
<keyword evidence="1" id="KW-0732">Signal</keyword>
<proteinExistence type="predicted"/>
<evidence type="ECO:0000313" key="3">
    <source>
        <dbReference type="Proteomes" id="UP000004018"/>
    </source>
</evidence>
<protein>
    <submittedName>
        <fullName evidence="2">Uncharacterized protein</fullName>
    </submittedName>
</protein>
<feature type="signal peptide" evidence="1">
    <location>
        <begin position="1"/>
        <end position="22"/>
    </location>
</feature>
<dbReference type="EMBL" id="AFIJ01000007">
    <property type="protein sequence ID" value="EGL42076.1"/>
    <property type="molecule type" value="Genomic_DNA"/>
</dbReference>
<name>A0ABP2L5S0_9FIRM</name>
<accession>A0ABP2L5S0</accession>
<comment type="caution">
    <text evidence="2">The sequence shown here is derived from an EMBL/GenBank/DDBJ whole genome shotgun (WGS) entry which is preliminary data.</text>
</comment>